<evidence type="ECO:0000313" key="2">
    <source>
        <dbReference type="Proteomes" id="UP000054223"/>
    </source>
</evidence>
<dbReference type="AlphaFoldDB" id="A0A9X0L5P3"/>
<sequence length="127" mass="13219">MAAQDAAAGAGEVVQNVLAELPDLLAVAVVDARTGTSLAAHSNTASIAPATAAAFNAEVVRQKQKALTALNLIDEHIEDILISLSNQLHLMKLADGGRKFIYLAVSAHNTNLAAAREVLRVQAGQLE</sequence>
<keyword evidence="2" id="KW-1185">Reference proteome</keyword>
<dbReference type="OrthoDB" id="572168at2"/>
<evidence type="ECO:0008006" key="3">
    <source>
        <dbReference type="Google" id="ProtNLM"/>
    </source>
</evidence>
<organism evidence="1 2">
    <name type="scientific">Solirubrum puertoriconensis</name>
    <dbReference type="NCBI Taxonomy" id="1751427"/>
    <lineage>
        <taxon>Bacteria</taxon>
        <taxon>Pseudomonadati</taxon>
        <taxon>Bacteroidota</taxon>
        <taxon>Cytophagia</taxon>
        <taxon>Cytophagales</taxon>
    </lineage>
</organism>
<protein>
    <recommendedName>
        <fullName evidence="3">Roadblock/LAMTOR2 domain-containing protein</fullName>
    </recommendedName>
</protein>
<gene>
    <name evidence="1" type="ORF">ASU33_07340</name>
</gene>
<name>A0A9X0L5P3_SOLP1</name>
<reference evidence="1 2" key="1">
    <citation type="submission" date="2015-11" db="EMBL/GenBank/DDBJ databases">
        <title>Solirubrum puertoriconensis gen. nov. an environmental bacteria isolated in Puerto Rico.</title>
        <authorList>
            <person name="Cuebas-Irizarry M.F."/>
            <person name="Montalvo-Rodriguez R."/>
        </authorList>
    </citation>
    <scope>NUCLEOTIDE SEQUENCE [LARGE SCALE GENOMIC DNA]</scope>
    <source>
        <strain evidence="1 2">MC1A</strain>
    </source>
</reference>
<evidence type="ECO:0000313" key="1">
    <source>
        <dbReference type="EMBL" id="KUG08913.1"/>
    </source>
</evidence>
<proteinExistence type="predicted"/>
<comment type="caution">
    <text evidence="1">The sequence shown here is derived from an EMBL/GenBank/DDBJ whole genome shotgun (WGS) entry which is preliminary data.</text>
</comment>
<accession>A0A9X0L5P3</accession>
<dbReference type="EMBL" id="LNAL01000006">
    <property type="protein sequence ID" value="KUG08913.1"/>
    <property type="molecule type" value="Genomic_DNA"/>
</dbReference>
<dbReference type="Proteomes" id="UP000054223">
    <property type="component" value="Unassembled WGS sequence"/>
</dbReference>